<keyword evidence="4" id="KW-1185">Reference proteome</keyword>
<evidence type="ECO:0000313" key="4">
    <source>
        <dbReference type="Proteomes" id="UP000005408"/>
    </source>
</evidence>
<sequence>MTDTSSNMLQDAYGLAVSAVVMVLLLLLGWILRSILGHFGIKCCVPVRRGRGQSDVENPQPRDEETRPKERLEMMESTGAGTERDHDRPLPPGAKGGRPRTMPPKKLILTPPSYYLRSSKK</sequence>
<accession>A0A8W8P645</accession>
<keyword evidence="2" id="KW-1133">Transmembrane helix</keyword>
<dbReference type="AlphaFoldDB" id="A0A8W8P645"/>
<dbReference type="EnsemblMetazoa" id="G9437.1">
    <property type="protein sequence ID" value="G9437.1:cds"/>
    <property type="gene ID" value="G9437"/>
</dbReference>
<evidence type="ECO:0000256" key="2">
    <source>
        <dbReference type="SAM" id="Phobius"/>
    </source>
</evidence>
<organism evidence="3 4">
    <name type="scientific">Magallana gigas</name>
    <name type="common">Pacific oyster</name>
    <name type="synonym">Crassostrea gigas</name>
    <dbReference type="NCBI Taxonomy" id="29159"/>
    <lineage>
        <taxon>Eukaryota</taxon>
        <taxon>Metazoa</taxon>
        <taxon>Spiralia</taxon>
        <taxon>Lophotrochozoa</taxon>
        <taxon>Mollusca</taxon>
        <taxon>Bivalvia</taxon>
        <taxon>Autobranchia</taxon>
        <taxon>Pteriomorphia</taxon>
        <taxon>Ostreida</taxon>
        <taxon>Ostreoidea</taxon>
        <taxon>Ostreidae</taxon>
        <taxon>Magallana</taxon>
    </lineage>
</organism>
<proteinExistence type="predicted"/>
<dbReference type="Proteomes" id="UP000005408">
    <property type="component" value="Unassembled WGS sequence"/>
</dbReference>
<feature type="compositionally biased region" description="Basic and acidic residues" evidence="1">
    <location>
        <begin position="60"/>
        <end position="74"/>
    </location>
</feature>
<feature type="region of interest" description="Disordered" evidence="1">
    <location>
        <begin position="50"/>
        <end position="121"/>
    </location>
</feature>
<protein>
    <submittedName>
        <fullName evidence="3">Uncharacterized protein</fullName>
    </submittedName>
</protein>
<name>A0A8W8P645_MAGGI</name>
<keyword evidence="2" id="KW-0812">Transmembrane</keyword>
<keyword evidence="2" id="KW-0472">Membrane</keyword>
<feature type="transmembrane region" description="Helical" evidence="2">
    <location>
        <begin position="12"/>
        <end position="32"/>
    </location>
</feature>
<evidence type="ECO:0000256" key="1">
    <source>
        <dbReference type="SAM" id="MobiDB-lite"/>
    </source>
</evidence>
<reference evidence="3" key="1">
    <citation type="submission" date="2022-08" db="UniProtKB">
        <authorList>
            <consortium name="EnsemblMetazoa"/>
        </authorList>
    </citation>
    <scope>IDENTIFICATION</scope>
    <source>
        <strain evidence="3">05x7-T-G4-1.051#20</strain>
    </source>
</reference>
<evidence type="ECO:0000313" key="3">
    <source>
        <dbReference type="EnsemblMetazoa" id="G9437.1:cds"/>
    </source>
</evidence>